<evidence type="ECO:0000313" key="3">
    <source>
        <dbReference type="Proteomes" id="UP000193920"/>
    </source>
</evidence>
<evidence type="ECO:0000259" key="1">
    <source>
        <dbReference type="Pfam" id="PF11707"/>
    </source>
</evidence>
<protein>
    <recommendedName>
        <fullName evidence="1">URB1 N-terminal domain-containing protein</fullName>
    </recommendedName>
</protein>
<dbReference type="GO" id="GO:0000466">
    <property type="term" value="P:maturation of 5.8S rRNA from tricistronic rRNA transcript (SSU-rRNA, 5.8S rRNA, LSU-rRNA)"/>
    <property type="evidence" value="ECO:0007669"/>
    <property type="project" value="TreeGrafter"/>
</dbReference>
<feature type="non-terminal residue" evidence="2">
    <location>
        <position position="990"/>
    </location>
</feature>
<dbReference type="PANTHER" id="PTHR13500:SF0">
    <property type="entry name" value="NUCLEOLAR PRE-RIBOSOMAL-ASSOCIATED PROTEIN 1"/>
    <property type="match status" value="1"/>
</dbReference>
<proteinExistence type="predicted"/>
<dbReference type="Proteomes" id="UP000193920">
    <property type="component" value="Unassembled WGS sequence"/>
</dbReference>
<dbReference type="Pfam" id="PF11707">
    <property type="entry name" value="Npa1"/>
    <property type="match status" value="1"/>
</dbReference>
<dbReference type="PANTHER" id="PTHR13500">
    <property type="entry name" value="NUCLEOLAR PRERIBOSOMAL-ASSOCIATED PROTEIN 1"/>
    <property type="match status" value="1"/>
</dbReference>
<reference evidence="2 3" key="1">
    <citation type="submission" date="2016-08" db="EMBL/GenBank/DDBJ databases">
        <title>A Parts List for Fungal Cellulosomes Revealed by Comparative Genomics.</title>
        <authorList>
            <consortium name="DOE Joint Genome Institute"/>
            <person name="Haitjema C.H."/>
            <person name="Gilmore S.P."/>
            <person name="Henske J.K."/>
            <person name="Solomon K.V."/>
            <person name="De Groot R."/>
            <person name="Kuo A."/>
            <person name="Mondo S.J."/>
            <person name="Salamov A.A."/>
            <person name="Labutti K."/>
            <person name="Zhao Z."/>
            <person name="Chiniquy J."/>
            <person name="Barry K."/>
            <person name="Brewer H.M."/>
            <person name="Purvine S.O."/>
            <person name="Wright A.T."/>
            <person name="Boxma B."/>
            <person name="Van Alen T."/>
            <person name="Hackstein J.H."/>
            <person name="Baker S.E."/>
            <person name="Grigoriev I.V."/>
            <person name="O'Malley M.A."/>
        </authorList>
    </citation>
    <scope>NUCLEOTIDE SEQUENCE [LARGE SCALE GENOMIC DNA]</scope>
    <source>
        <strain evidence="2 3">G1</strain>
    </source>
</reference>
<feature type="domain" description="URB1 N-terminal" evidence="1">
    <location>
        <begin position="79"/>
        <end position="407"/>
    </location>
</feature>
<gene>
    <name evidence="2" type="ORF">LY90DRAFT_677894</name>
</gene>
<dbReference type="EMBL" id="MCOG01000382">
    <property type="protein sequence ID" value="ORY11379.1"/>
    <property type="molecule type" value="Genomic_DNA"/>
</dbReference>
<evidence type="ECO:0000313" key="2">
    <source>
        <dbReference type="EMBL" id="ORY11379.1"/>
    </source>
</evidence>
<dbReference type="GO" id="GO:0000463">
    <property type="term" value="P:maturation of LSU-rRNA from tricistronic rRNA transcript (SSU-rRNA, 5.8S rRNA, LSU-rRNA)"/>
    <property type="evidence" value="ECO:0007669"/>
    <property type="project" value="TreeGrafter"/>
</dbReference>
<comment type="caution">
    <text evidence="2">The sequence shown here is derived from an EMBL/GenBank/DDBJ whole genome shotgun (WGS) entry which is preliminary data.</text>
</comment>
<name>A0A1Y1ZM94_9FUNG</name>
<dbReference type="InterPro" id="IPR021714">
    <property type="entry name" value="URB1_N"/>
</dbReference>
<sequence length="990" mass="115505">MDSISEEIKQFNSSYTPFSSISDLMDNLRSNNLQVLQKGLYNFSFALKKIIGKYNSKSTIDVSKEENLFREYINKSPECEELFNIWKYQQNNKIVILETIILELLTKVIQVSKLIGFKTNGISINRIIIRNYLKTIYRTLSSGNIYPIQSTLRLLIAIASHSSVTTKELQETFDFSLKSLNKLLNIRRKKQFAEKIDKDDVRSLYIKFIMSFIIYGDVIVKKNVLELKNFLNLIFKDMNRDSYQLVNYVFSNLKKHVIDDDELPRTVKINFFNSFILEEILKIYKSEFKEYINEEEEKSRQARTVPDVIHEFLLYICCNPGIGVCFQDAGWYTATAKSSISKNKNIRIYNKILSKFITVIDPTEDLKQQELLLSILKACPELIPIFWQTVGLHMSFEPRLSSKWLGNIILAQKIISLPIPKNLVNVNNLQEPPSINNVISNIFPPPISRALLSRGLQHSSYLIKYMCLMILCYSFVKLQNVVEYINNIKYIYEQKYFNQGILENNGINSKSIATSNALITSINTSLVVSKWKEYSRLLLNEIKKNIPDVQIILSLHHQISDYSQLNNNSNDIDLVAGNDLKSKKDLILGLILSIIKFYHSYMNEALLESRFDFGKLITNDVSSMSPEIQYNLLELIGEISDLKWWNKNENNKTHLSTLLNLYLSTPFSEIQSLTLKILIKMLSRSSIFKSCTREISIWFDTMKRTFIVPSKQRLLIIDFFNDVICSVVQDPYKIVDIMLEIENQCKKKNGYIEKYNEMSLLLNQNENDQSKLIYSLIVYPSLNALMKYQGENKAIISRYICYVLISICDLTQKVPDYLLATISKIGSEFNILLKSVNELYWKENWDEIDWISASYQYLLRISYKNSSSMDIDNEINELQVKNVQSKFQNIIKKDSNLTLQTLVKFLNQLSPGQFVYILPKLLNELEDEKYFNRVSEYIRLHFPYCGSLFNYISNDFLKYIDSNKWSRLLQRIPFRCIFTNFALISNYHQT</sequence>
<dbReference type="GO" id="GO:0005730">
    <property type="term" value="C:nucleolus"/>
    <property type="evidence" value="ECO:0007669"/>
    <property type="project" value="TreeGrafter"/>
</dbReference>
<dbReference type="OrthoDB" id="72892at2759"/>
<keyword evidence="3" id="KW-1185">Reference proteome</keyword>
<dbReference type="InterPro" id="IPR039844">
    <property type="entry name" value="URB1"/>
</dbReference>
<dbReference type="STRING" id="1754190.A0A1Y1ZM94"/>
<accession>A0A1Y1ZM94</accession>
<dbReference type="AlphaFoldDB" id="A0A1Y1ZM94"/>
<organism evidence="2 3">
    <name type="scientific">Neocallimastix californiae</name>
    <dbReference type="NCBI Taxonomy" id="1754190"/>
    <lineage>
        <taxon>Eukaryota</taxon>
        <taxon>Fungi</taxon>
        <taxon>Fungi incertae sedis</taxon>
        <taxon>Chytridiomycota</taxon>
        <taxon>Chytridiomycota incertae sedis</taxon>
        <taxon>Neocallimastigomycetes</taxon>
        <taxon>Neocallimastigales</taxon>
        <taxon>Neocallimastigaceae</taxon>
        <taxon>Neocallimastix</taxon>
    </lineage>
</organism>